<proteinExistence type="inferred from homology"/>
<dbReference type="Pfam" id="PF10350">
    <property type="entry name" value="DUF2428"/>
    <property type="match status" value="1"/>
</dbReference>
<keyword evidence="8" id="KW-1185">Reference proteome</keyword>
<sequence length="2491" mass="269105">MERLRSLTSELANTEATWLQQSKWLKEIEQQLSGLKKQPEVSLSTLSYLRSVAIPVFVECFFLPNEGTVRRQIIPIIKALSALDPSYVDSAVQANLLAYIGAQSCYQELLEQQKEKTGIAADPEAIEIYDAQAVGHHAHAVEVLVDVPQGMAVVRRYVSDVLVYAAKALEASLPRLCGEGDLNQQQQQQREEAMGSAELVLLRDNCTQIIRVVFLCLSKAAADSDDSVGKADSLQTAILASMRTPLPEYVEHTLARIYTLCWVLIGCESAALNSRQVAAMVLVALIEGAGLSRTGRAKALATRMLDIQVRSDEGSSGTDNVATQQKAEELPAAGYLPAVDNSPSRKRCMDDAVSMICIARAIVSLAPYETTLTTLDIVPSAKGPGECNNVHEAVFTHIASICGRSQLAPGVKIIVFESMAIWLQETAKLLQRCLAALDTAAGAAGADSATRAFNHGAFALGQRVLVLQRERIMGYLWSYWDDPIDAVQVKVKSIFEAFLDIGSAMNQAIVADPSVADSAIAMAEASGMMASSATTSQTAREDSSAFLNDVLELVLTMDWSCKVKYPLLAALSTRIDVLDLMRRQPDILSSCLDTMAEVTMASRAAQLLCALLERAAEALNKLRNSSGSEEGAIISDEDTDALQRNEAAVLGLERQFIALWAKPVVAALCRDEISRRMLSQLVLSRLLESLPRIVHVMLAELTASVAPGAASDSATTLQQQQAADSSRQHALIIVLRVARAQDIVTIESVVDAANANADAPQGNLIAMLEQAAYHPDWTVRADMLRLLCEARKLSVPPSDIELSLLFRLLRVSLNATSADFRQQQFGALTVLAQRLATAASHARRIVQTGRAPVPSQRVRHREQRRRELALRRGRAEGKSEEQVLRELGVVPDAELVRQAECTAVRAQRTVGQWLELAVRSCLYPGAGFAKVAMGLRWLDILTAFFTPGREAPAPVSASAPFSAAALGPPDFSDSAGGTDTADAAGDGGLQAGVTAAEVVTVLTQVLIDDPFEANRASAFALLMDWPLDSDGVAAQAATQQWAEGLLRRALNLATSTRAGESESGALIIRWLFGKLVVRQGLSLSVVEGSQDLEGSSGISNGNTDSRNCSLAFAEGLLCRIRQEQEQATEHGLLEAAQHHPLHGLLTAAQYVVAEIDFRSKDVQAHSEAWAKWLAALLQEADVISRAVLGMLAGASPEGSLPMTLDETSPDAVLEVADDDCADDSDLLGGAAGIGGVGPRQQVILSYCWRAMKEVAGLLAAVATRAPGSDQLGQALGDASSSDSGHHAMVEAATVGRIGAELHRLLTTIRHRGAFSAVHPAFTLVCGRMMRSGDARLNQQVRQWLEQCLDGVAIGRVSVTRRSAGWPLCLQSILTCDKLATQAMLPRAMERLLAMAADLHTDAENGGEDVHDDTVDLPQVHAINMLRALLEDSALGTDIVPYIEHAFVIALTGLRSRRWAIRNVCSLLFAALTRRVFGNSRTREDTAYGAITGRELFTRFPGLHPFLTNQLEDAVDRLAEADMVDACCSPSSPSSHGGSDNAERADPIGVVVRTGARHIHPALYPCLILLARLQPSLIDAGSRPADADQSTANPGDKDSGSAAAGAGGGGVGRRRVRSPSVAAETVGVVAASPHAESAMGAVAPPMNLDKEPLTRVNERNSTVHVTSASTMLSMYSFTELVEMCVDSPVYKTREMAARAFAPLVPSDRATATVVSLLRTIADAGDRMSTNSCHGILCQIHELLRVHWRVDDNGGRGGGTAEHMRKAFIFHVLPALTSLWPIIIQSISRRHHHQPGAAAGTSEGILHGDANTSGFDMSDIVRHKYLCIVNAFVTRGERWLHNQHGDSESLSRSSRLLLSRFRITMLYGSLHPLFTSSHALAHLSPAQIPGAYGTVLELVKLFLACVDDRTLAVVCEDGSVQLRIDGELLDEHGASMPPAPESSSEVLYNPWPVLSNILASSCYYEAKIEVLEWLQEHAASGRMDIFDRIGIDKLLPYLIVDTRVPPPRSSLSAASLPSATVSAEGEMHPSHDPLVRAAAVRLLALLCTKLDIDARTLPVHDLLAYWDGIVEQITSRVFCPLSVSTALVEFQAALVHMVYQYAVRVSGTEGDEVIEGFCRRKLAWAKQLYSWTDPERAMPYRQAVSKAVITYSAIKRYYEAGAQALPTSSSQPSEDAGCSTSVALDSASEQIIRLCYWRLLQDDDDEIREYMACSISQRLGRQLACDQACEKLVADFVPLAQAPFPSAYVENRVAYLLGLGSDYTDQQLSDVAVDELVRAVINPDNCQLFEHEDPNVYIDEPRNLQLAYYSLVTVAYVFSSAAQLQEQQQQQHMSDGDSSSQLSKSLVELTSWAMRCVDALDTTRTVLIESDGLALGSGVELAGVMGATSLPGLFSHLQSWILGARLTLFVGSQLGNSMGQRACEIVRRVHSVASKWLYESEPLQPLHPWIARALRQLVELAASSVDPSAAESARVRPISKEQAVSDLLLLTYV</sequence>
<dbReference type="InterPro" id="IPR016024">
    <property type="entry name" value="ARM-type_fold"/>
</dbReference>
<organism evidence="7 8">
    <name type="scientific">Coemansia guatemalensis</name>
    <dbReference type="NCBI Taxonomy" id="2761395"/>
    <lineage>
        <taxon>Eukaryota</taxon>
        <taxon>Fungi</taxon>
        <taxon>Fungi incertae sedis</taxon>
        <taxon>Zoopagomycota</taxon>
        <taxon>Kickxellomycotina</taxon>
        <taxon>Kickxellomycetes</taxon>
        <taxon>Kickxellales</taxon>
        <taxon>Kickxellaceae</taxon>
        <taxon>Coemansia</taxon>
    </lineage>
</organism>
<evidence type="ECO:0000256" key="1">
    <source>
        <dbReference type="ARBA" id="ARBA00010409"/>
    </source>
</evidence>
<evidence type="ECO:0000259" key="6">
    <source>
        <dbReference type="Pfam" id="PF25151"/>
    </source>
</evidence>
<protein>
    <recommendedName>
        <fullName evidence="9">DUF2428 domain-containing protein</fullName>
    </recommendedName>
</protein>
<dbReference type="InterPro" id="IPR051954">
    <property type="entry name" value="tRNA_methyltransferase_THADA"/>
</dbReference>
<evidence type="ECO:0008006" key="9">
    <source>
        <dbReference type="Google" id="ProtNLM"/>
    </source>
</evidence>
<evidence type="ECO:0000256" key="2">
    <source>
        <dbReference type="ARBA" id="ARBA00022694"/>
    </source>
</evidence>
<feature type="domain" description="tRNA (32-2'-O)-methyltransferase regulator THADA-like C-terminal TPR repeats region" evidence="6">
    <location>
        <begin position="1664"/>
        <end position="1741"/>
    </location>
</feature>
<comment type="similarity">
    <text evidence="1">Belongs to the THADA family.</text>
</comment>
<name>A0A9W8HW15_9FUNG</name>
<evidence type="ECO:0000259" key="5">
    <source>
        <dbReference type="Pfam" id="PF25150"/>
    </source>
</evidence>
<dbReference type="PANTHER" id="PTHR14387:SF0">
    <property type="entry name" value="DUF2428 DOMAIN-CONTAINING PROTEIN"/>
    <property type="match status" value="1"/>
</dbReference>
<accession>A0A9W8HW15</accession>
<dbReference type="GO" id="GO:0030488">
    <property type="term" value="P:tRNA methylation"/>
    <property type="evidence" value="ECO:0007669"/>
    <property type="project" value="TreeGrafter"/>
</dbReference>
<evidence type="ECO:0000256" key="3">
    <source>
        <dbReference type="SAM" id="MobiDB-lite"/>
    </source>
</evidence>
<reference evidence="7" key="1">
    <citation type="submission" date="2022-07" db="EMBL/GenBank/DDBJ databases">
        <title>Phylogenomic reconstructions and comparative analyses of Kickxellomycotina fungi.</title>
        <authorList>
            <person name="Reynolds N.K."/>
            <person name="Stajich J.E."/>
            <person name="Barry K."/>
            <person name="Grigoriev I.V."/>
            <person name="Crous P."/>
            <person name="Smith M.E."/>
        </authorList>
    </citation>
    <scope>NUCLEOTIDE SEQUENCE</scope>
    <source>
        <strain evidence="7">NRRL 1565</strain>
    </source>
</reference>
<dbReference type="InterPro" id="IPR056843">
    <property type="entry name" value="THADA-like_TPR"/>
</dbReference>
<dbReference type="InterPro" id="IPR056842">
    <property type="entry name" value="THADA-like_TPR_C"/>
</dbReference>
<dbReference type="Pfam" id="PF25151">
    <property type="entry name" value="TPR_Trm732_C"/>
    <property type="match status" value="2"/>
</dbReference>
<dbReference type="Proteomes" id="UP001140094">
    <property type="component" value="Unassembled WGS sequence"/>
</dbReference>
<comment type="caution">
    <text evidence="7">The sequence shown here is derived from an EMBL/GenBank/DDBJ whole genome shotgun (WGS) entry which is preliminary data.</text>
</comment>
<keyword evidence="2" id="KW-0819">tRNA processing</keyword>
<evidence type="ECO:0000313" key="7">
    <source>
        <dbReference type="EMBL" id="KAJ2805242.1"/>
    </source>
</evidence>
<feature type="domain" description="DUF2428" evidence="4">
    <location>
        <begin position="1173"/>
        <end position="1459"/>
    </location>
</feature>
<gene>
    <name evidence="7" type="ORF">H4R20_002170</name>
</gene>
<evidence type="ECO:0000313" key="8">
    <source>
        <dbReference type="Proteomes" id="UP001140094"/>
    </source>
</evidence>
<dbReference type="Pfam" id="PF25150">
    <property type="entry name" value="TPR_Trm732"/>
    <property type="match status" value="1"/>
</dbReference>
<dbReference type="GO" id="GO:0005829">
    <property type="term" value="C:cytosol"/>
    <property type="evidence" value="ECO:0007669"/>
    <property type="project" value="TreeGrafter"/>
</dbReference>
<dbReference type="PANTHER" id="PTHR14387">
    <property type="entry name" value="THADA/DEATH RECEPTOR INTERACTING PROTEIN"/>
    <property type="match status" value="1"/>
</dbReference>
<dbReference type="SUPFAM" id="SSF48371">
    <property type="entry name" value="ARM repeat"/>
    <property type="match status" value="1"/>
</dbReference>
<dbReference type="OrthoDB" id="73997at2759"/>
<feature type="domain" description="tRNA (32-2'-O)-methyltransferase regulator THADA-like C-terminal TPR repeats region" evidence="6">
    <location>
        <begin position="1461"/>
        <end position="1524"/>
    </location>
</feature>
<dbReference type="InterPro" id="IPR019442">
    <property type="entry name" value="THADA/TRM732_DUF2428"/>
</dbReference>
<evidence type="ECO:0000259" key="4">
    <source>
        <dbReference type="Pfam" id="PF10350"/>
    </source>
</evidence>
<feature type="region of interest" description="Disordered" evidence="3">
    <location>
        <begin position="1580"/>
        <end position="1617"/>
    </location>
</feature>
<feature type="domain" description="tRNA (32-2'-O)-methyltransferase regulator THADA-like TPR repeats region" evidence="5">
    <location>
        <begin position="657"/>
        <end position="943"/>
    </location>
</feature>
<dbReference type="EMBL" id="JANBUO010000309">
    <property type="protein sequence ID" value="KAJ2805242.1"/>
    <property type="molecule type" value="Genomic_DNA"/>
</dbReference>